<comment type="similarity">
    <text evidence="1 4">Belongs to the V-ATPase D subunit family.</text>
</comment>
<dbReference type="AlphaFoldDB" id="A0A933MK97"/>
<reference evidence="5" key="1">
    <citation type="submission" date="2020-07" db="EMBL/GenBank/DDBJ databases">
        <title>Huge and variable diversity of episymbiotic CPR bacteria and DPANN archaea in groundwater ecosystems.</title>
        <authorList>
            <person name="He C.Y."/>
            <person name="Keren R."/>
            <person name="Whittaker M."/>
            <person name="Farag I.F."/>
            <person name="Doudna J."/>
            <person name="Cate J.H.D."/>
            <person name="Banfield J.F."/>
        </authorList>
    </citation>
    <scope>NUCLEOTIDE SEQUENCE</scope>
    <source>
        <strain evidence="5">NC_groundwater_1520_Pr4_B-0.1um_53_5</strain>
    </source>
</reference>
<sequence>MENVSPTRMNLLGRKAQVSLAKQGVDLLKKKRDALVTDFFVVVKNSLASREQLNQTSQQAVELLNLAVAFEGRQPLESSALPGRRDIRLNVSEKNVWGIKIPEVSAGSVVRDQFSRGYSPTAATYRSIKTTDSFEQIIDLLIVVAGSETRLKRLGSEIKKTTRRVNALEQVVIPRIYREMGYIKGVLEQREREDIFRLKMIKKKGEG</sequence>
<comment type="function">
    <text evidence="4">Produces ATP from ADP in the presence of a proton gradient across the membrane.</text>
</comment>
<keyword evidence="2 4" id="KW-0813">Transport</keyword>
<dbReference type="GO" id="GO:0046933">
    <property type="term" value="F:proton-transporting ATP synthase activity, rotational mechanism"/>
    <property type="evidence" value="ECO:0007669"/>
    <property type="project" value="UniProtKB-UniRule"/>
</dbReference>
<gene>
    <name evidence="4" type="primary">atpD</name>
    <name evidence="5" type="ORF">HY768_04710</name>
</gene>
<evidence type="ECO:0000313" key="6">
    <source>
        <dbReference type="Proteomes" id="UP000736328"/>
    </source>
</evidence>
<evidence type="ECO:0000256" key="2">
    <source>
        <dbReference type="ARBA" id="ARBA00022448"/>
    </source>
</evidence>
<keyword evidence="4" id="KW-0066">ATP synthesis</keyword>
<evidence type="ECO:0000256" key="3">
    <source>
        <dbReference type="ARBA" id="ARBA00023065"/>
    </source>
</evidence>
<evidence type="ECO:0000256" key="4">
    <source>
        <dbReference type="HAMAP-Rule" id="MF_00271"/>
    </source>
</evidence>
<dbReference type="HAMAP" id="MF_00271">
    <property type="entry name" value="ATP_synth_D_arch"/>
    <property type="match status" value="1"/>
</dbReference>
<dbReference type="NCBIfam" id="TIGR00309">
    <property type="entry name" value="V_ATPase_subD"/>
    <property type="match status" value="1"/>
</dbReference>
<dbReference type="GO" id="GO:0046961">
    <property type="term" value="F:proton-transporting ATPase activity, rotational mechanism"/>
    <property type="evidence" value="ECO:0007669"/>
    <property type="project" value="InterPro"/>
</dbReference>
<dbReference type="EMBL" id="JACQXR010000056">
    <property type="protein sequence ID" value="MBI4726515.1"/>
    <property type="molecule type" value="Genomic_DNA"/>
</dbReference>
<dbReference type="Pfam" id="PF01813">
    <property type="entry name" value="ATP-synt_D"/>
    <property type="match status" value="1"/>
</dbReference>
<accession>A0A933MK97</accession>
<name>A0A933MK97_UNCT6</name>
<dbReference type="GO" id="GO:0005524">
    <property type="term" value="F:ATP binding"/>
    <property type="evidence" value="ECO:0007669"/>
    <property type="project" value="UniProtKB-UniRule"/>
</dbReference>
<dbReference type="PANTHER" id="PTHR11671">
    <property type="entry name" value="V-TYPE ATP SYNTHASE SUBUNIT D"/>
    <property type="match status" value="1"/>
</dbReference>
<dbReference type="InterPro" id="IPR002699">
    <property type="entry name" value="V_ATPase_D"/>
</dbReference>
<keyword evidence="3 4" id="KW-0406">Ion transport</keyword>
<organism evidence="5 6">
    <name type="scientific">candidate division TA06 bacterium</name>
    <dbReference type="NCBI Taxonomy" id="2250710"/>
    <lineage>
        <taxon>Bacteria</taxon>
        <taxon>Bacteria division TA06</taxon>
    </lineage>
</organism>
<comment type="caution">
    <text evidence="5">The sequence shown here is derived from an EMBL/GenBank/DDBJ whole genome shotgun (WGS) entry which is preliminary data.</text>
</comment>
<proteinExistence type="inferred from homology"/>
<dbReference type="Proteomes" id="UP000736328">
    <property type="component" value="Unassembled WGS sequence"/>
</dbReference>
<keyword evidence="4" id="KW-0375">Hydrogen ion transport</keyword>
<dbReference type="Gene3D" id="1.10.287.3240">
    <property type="match status" value="1"/>
</dbReference>
<evidence type="ECO:0000256" key="1">
    <source>
        <dbReference type="ARBA" id="ARBA00005850"/>
    </source>
</evidence>
<dbReference type="GO" id="GO:0042777">
    <property type="term" value="P:proton motive force-driven plasma membrane ATP synthesis"/>
    <property type="evidence" value="ECO:0007669"/>
    <property type="project" value="UniProtKB-UniRule"/>
</dbReference>
<protein>
    <recommendedName>
        <fullName evidence="4">V-type ATP synthase subunit D</fullName>
    </recommendedName>
    <alternativeName>
        <fullName evidence="4">V-ATPase subunit D</fullName>
    </alternativeName>
</protein>
<evidence type="ECO:0000313" key="5">
    <source>
        <dbReference type="EMBL" id="MBI4726515.1"/>
    </source>
</evidence>